<dbReference type="EMBL" id="WVIC01000015">
    <property type="protein sequence ID" value="NCJ06651.1"/>
    <property type="molecule type" value="Genomic_DNA"/>
</dbReference>
<keyword evidence="2" id="KW-1185">Reference proteome</keyword>
<organism evidence="1 2">
    <name type="scientific">Petrachloros mirabilis ULC683</name>
    <dbReference type="NCBI Taxonomy" id="2781853"/>
    <lineage>
        <taxon>Bacteria</taxon>
        <taxon>Bacillati</taxon>
        <taxon>Cyanobacteriota</taxon>
        <taxon>Cyanophyceae</taxon>
        <taxon>Synechococcales</taxon>
        <taxon>Petrachlorosaceae</taxon>
        <taxon>Petrachloros</taxon>
        <taxon>Petrachloros mirabilis</taxon>
    </lineage>
</organism>
<dbReference type="AlphaFoldDB" id="A0A8K2A791"/>
<protein>
    <submittedName>
        <fullName evidence="1">XRE family transcriptional regulator</fullName>
    </submittedName>
</protein>
<comment type="caution">
    <text evidence="1">The sequence shown here is derived from an EMBL/GenBank/DDBJ whole genome shotgun (WGS) entry which is preliminary data.</text>
</comment>
<gene>
    <name evidence="1" type="ORF">GS597_09060</name>
</gene>
<dbReference type="RefSeq" id="WP_161825128.1">
    <property type="nucleotide sequence ID" value="NZ_WVIC01000015.1"/>
</dbReference>
<dbReference type="Gene3D" id="1.10.260.40">
    <property type="entry name" value="lambda repressor-like DNA-binding domains"/>
    <property type="match status" value="1"/>
</dbReference>
<dbReference type="Proteomes" id="UP000607397">
    <property type="component" value="Unassembled WGS sequence"/>
</dbReference>
<evidence type="ECO:0000313" key="2">
    <source>
        <dbReference type="Proteomes" id="UP000607397"/>
    </source>
</evidence>
<reference evidence="1" key="1">
    <citation type="submission" date="2019-12" db="EMBL/GenBank/DDBJ databases">
        <title>High-Quality draft genome sequences of three cyanobacteria isolated from the limestone walls of the Old Cathedral of Coimbra.</title>
        <authorList>
            <person name="Tiago I."/>
            <person name="Soares F."/>
            <person name="Portugal A."/>
        </authorList>
    </citation>
    <scope>NUCLEOTIDE SEQUENCE [LARGE SCALE GENOMIC DNA]</scope>
    <source>
        <strain evidence="1">C</strain>
    </source>
</reference>
<evidence type="ECO:0000313" key="1">
    <source>
        <dbReference type="EMBL" id="NCJ06651.1"/>
    </source>
</evidence>
<name>A0A8K2A791_9CYAN</name>
<sequence>MNAEWVEVLRSACQKSSQGRVAKRLNISASAVSLILKGAYPADSSKIEARVRGEYMAERVDCPVVGDLSRRQCCDYQQLPFAATNPQRVALWRACRHCPHSFIQEEPDADPIL</sequence>
<dbReference type="InterPro" id="IPR010982">
    <property type="entry name" value="Lambda_DNA-bd_dom_sf"/>
</dbReference>
<dbReference type="GO" id="GO:0003677">
    <property type="term" value="F:DNA binding"/>
    <property type="evidence" value="ECO:0007669"/>
    <property type="project" value="InterPro"/>
</dbReference>
<proteinExistence type="predicted"/>
<accession>A0A8K2A791</accession>